<comment type="function">
    <text evidence="8">May be involved in fusion of retrograde transport vesicles derived from an endocytic compartment with the Golgi complex.</text>
</comment>
<evidence type="ECO:0000256" key="7">
    <source>
        <dbReference type="ARBA" id="ARBA00025800"/>
    </source>
</evidence>
<evidence type="ECO:0000256" key="2">
    <source>
        <dbReference type="ARBA" id="ARBA00022448"/>
    </source>
</evidence>
<feature type="transmembrane region" description="Helical" evidence="8">
    <location>
        <begin position="72"/>
        <end position="91"/>
    </location>
</feature>
<name>A0A9W7G4Z1_9STRA</name>
<dbReference type="GO" id="GO:0016192">
    <property type="term" value="P:vesicle-mediated transport"/>
    <property type="evidence" value="ECO:0007669"/>
    <property type="project" value="InterPro"/>
</dbReference>
<evidence type="ECO:0000313" key="9">
    <source>
        <dbReference type="EMBL" id="GMI33245.1"/>
    </source>
</evidence>
<dbReference type="InterPro" id="IPR011691">
    <property type="entry name" value="Vesicle_transpt_SFT2"/>
</dbReference>
<dbReference type="GO" id="GO:0016020">
    <property type="term" value="C:membrane"/>
    <property type="evidence" value="ECO:0007669"/>
    <property type="project" value="UniProtKB-SubCell"/>
</dbReference>
<dbReference type="EMBL" id="BRYA01000028">
    <property type="protein sequence ID" value="GMI33245.1"/>
    <property type="molecule type" value="Genomic_DNA"/>
</dbReference>
<dbReference type="GO" id="GO:0005737">
    <property type="term" value="C:cytoplasm"/>
    <property type="evidence" value="ECO:0007669"/>
    <property type="project" value="UniProtKB-ARBA"/>
</dbReference>
<evidence type="ECO:0000256" key="5">
    <source>
        <dbReference type="ARBA" id="ARBA00022989"/>
    </source>
</evidence>
<feature type="transmembrane region" description="Helical" evidence="8">
    <location>
        <begin position="39"/>
        <end position="60"/>
    </location>
</feature>
<organism evidence="9 10">
    <name type="scientific">Triparma columacea</name>
    <dbReference type="NCBI Taxonomy" id="722753"/>
    <lineage>
        <taxon>Eukaryota</taxon>
        <taxon>Sar</taxon>
        <taxon>Stramenopiles</taxon>
        <taxon>Ochrophyta</taxon>
        <taxon>Bolidophyceae</taxon>
        <taxon>Parmales</taxon>
        <taxon>Triparmaceae</taxon>
        <taxon>Triparma</taxon>
    </lineage>
</organism>
<protein>
    <recommendedName>
        <fullName evidence="8">Vesicle transport protein</fullName>
    </recommendedName>
</protein>
<keyword evidence="4 8" id="KW-0653">Protein transport</keyword>
<evidence type="ECO:0000256" key="3">
    <source>
        <dbReference type="ARBA" id="ARBA00022692"/>
    </source>
</evidence>
<evidence type="ECO:0000256" key="4">
    <source>
        <dbReference type="ARBA" id="ARBA00022927"/>
    </source>
</evidence>
<reference evidence="10" key="1">
    <citation type="journal article" date="2023" name="Commun. Biol.">
        <title>Genome analysis of Parmales, the sister group of diatoms, reveals the evolutionary specialization of diatoms from phago-mixotrophs to photoautotrophs.</title>
        <authorList>
            <person name="Ban H."/>
            <person name="Sato S."/>
            <person name="Yoshikawa S."/>
            <person name="Yamada K."/>
            <person name="Nakamura Y."/>
            <person name="Ichinomiya M."/>
            <person name="Sato N."/>
            <person name="Blanc-Mathieu R."/>
            <person name="Endo H."/>
            <person name="Kuwata A."/>
            <person name="Ogata H."/>
        </authorList>
    </citation>
    <scope>NUCLEOTIDE SEQUENCE [LARGE SCALE GENOMIC DNA]</scope>
</reference>
<dbReference type="PANTHER" id="PTHR23137:SF6">
    <property type="entry name" value="VESICLE TRANSPORT PROTEIN"/>
    <property type="match status" value="1"/>
</dbReference>
<proteinExistence type="inferred from homology"/>
<evidence type="ECO:0000256" key="8">
    <source>
        <dbReference type="RuleBase" id="RU363111"/>
    </source>
</evidence>
<dbReference type="GO" id="GO:0015031">
    <property type="term" value="P:protein transport"/>
    <property type="evidence" value="ECO:0007669"/>
    <property type="project" value="UniProtKB-KW"/>
</dbReference>
<evidence type="ECO:0000256" key="1">
    <source>
        <dbReference type="ARBA" id="ARBA00004141"/>
    </source>
</evidence>
<comment type="subcellular location">
    <subcellularLocation>
        <location evidence="1 8">Membrane</location>
        <topology evidence="1 8">Multi-pass membrane protein</topology>
    </subcellularLocation>
</comment>
<sequence length="172" mass="19388">MDQLRNAKRTLTGQEKSQAEQLEDQLCEFCPKLTYTQRITGFAACWAGGYLLSFCSTLSLMNRSEQGVRNFAALYVVGNCVAICSTGFLLGPRRQCKKMFHKTRRVACVIYLVLLLTVFICALSDVPFGVVIVLFFMQMAAAFWYAISYIPYGRRMVISFVKDGACFKCCKS</sequence>
<feature type="transmembrane region" description="Helical" evidence="8">
    <location>
        <begin position="103"/>
        <end position="120"/>
    </location>
</feature>
<dbReference type="InterPro" id="IPR007305">
    <property type="entry name" value="Vesicle_transpt_Got1/SFT2"/>
</dbReference>
<keyword evidence="2 8" id="KW-0813">Transport</keyword>
<dbReference type="GO" id="GO:0012505">
    <property type="term" value="C:endomembrane system"/>
    <property type="evidence" value="ECO:0007669"/>
    <property type="project" value="UniProtKB-ARBA"/>
</dbReference>
<dbReference type="Proteomes" id="UP001165065">
    <property type="component" value="Unassembled WGS sequence"/>
</dbReference>
<evidence type="ECO:0000256" key="6">
    <source>
        <dbReference type="ARBA" id="ARBA00023136"/>
    </source>
</evidence>
<keyword evidence="5 8" id="KW-1133">Transmembrane helix</keyword>
<dbReference type="AlphaFoldDB" id="A0A9W7G4Z1"/>
<comment type="caution">
    <text evidence="9">The sequence shown here is derived from an EMBL/GenBank/DDBJ whole genome shotgun (WGS) entry which is preliminary data.</text>
</comment>
<feature type="transmembrane region" description="Helical" evidence="8">
    <location>
        <begin position="126"/>
        <end position="147"/>
    </location>
</feature>
<keyword evidence="6 8" id="KW-0472">Membrane</keyword>
<keyword evidence="10" id="KW-1185">Reference proteome</keyword>
<keyword evidence="3 8" id="KW-0812">Transmembrane</keyword>
<evidence type="ECO:0000313" key="10">
    <source>
        <dbReference type="Proteomes" id="UP001165065"/>
    </source>
</evidence>
<gene>
    <name evidence="9" type="ORF">TrCOL_g2067</name>
</gene>
<dbReference type="OrthoDB" id="73614at2759"/>
<comment type="similarity">
    <text evidence="7 8">Belongs to the SFT2 family.</text>
</comment>
<dbReference type="Pfam" id="PF04178">
    <property type="entry name" value="Got1"/>
    <property type="match status" value="1"/>
</dbReference>
<dbReference type="PANTHER" id="PTHR23137">
    <property type="entry name" value="VESICLE TRANSPORT PROTEIN-RELATED"/>
    <property type="match status" value="1"/>
</dbReference>
<accession>A0A9W7G4Z1</accession>